<reference evidence="2 3" key="1">
    <citation type="journal article" date="2016" name="Nat. Commun.">
        <title>Thousands of microbial genomes shed light on interconnected biogeochemical processes in an aquifer system.</title>
        <authorList>
            <person name="Anantharaman K."/>
            <person name="Brown C.T."/>
            <person name="Hug L.A."/>
            <person name="Sharon I."/>
            <person name="Castelle C.J."/>
            <person name="Probst A.J."/>
            <person name="Thomas B.C."/>
            <person name="Singh A."/>
            <person name="Wilkins M.J."/>
            <person name="Karaoz U."/>
            <person name="Brodie E.L."/>
            <person name="Williams K.H."/>
            <person name="Hubbard S.S."/>
            <person name="Banfield J.F."/>
        </authorList>
    </citation>
    <scope>NUCLEOTIDE SEQUENCE [LARGE SCALE GENOMIC DNA]</scope>
</reference>
<feature type="domain" description="PEP-utilising enzyme mobile" evidence="1">
    <location>
        <begin position="223"/>
        <end position="293"/>
    </location>
</feature>
<dbReference type="SUPFAM" id="SSF52009">
    <property type="entry name" value="Phosphohistidine domain"/>
    <property type="match status" value="1"/>
</dbReference>
<dbReference type="PANTHER" id="PTHR43615">
    <property type="entry name" value="PHOSPHOENOLPYRUVATE SYNTHASE-RELATED"/>
    <property type="match status" value="1"/>
</dbReference>
<gene>
    <name evidence="2" type="ORF">A3D01_05305</name>
</gene>
<dbReference type="Proteomes" id="UP000177169">
    <property type="component" value="Unassembled WGS sequence"/>
</dbReference>
<dbReference type="GO" id="GO:0016772">
    <property type="term" value="F:transferase activity, transferring phosphorus-containing groups"/>
    <property type="evidence" value="ECO:0007669"/>
    <property type="project" value="InterPro"/>
</dbReference>
<dbReference type="STRING" id="1802505.A3D01_05305"/>
<evidence type="ECO:0000313" key="2">
    <source>
        <dbReference type="EMBL" id="OGM32641.1"/>
    </source>
</evidence>
<sequence length="303" mass="34504">MKVENVLVELEKLLQSWRIHPTDWILVSQYAYKLLGYRVKIRYGHFNILVRKMKIPWKIEEGVEIHPPHGTVYRNSFEEFIEKTGFDFDINLAEEMDYEAKDGKYLLYKLPNGIKIRVQKPTGAIREFEKLLSLSTREGFGVERLDKDIYYIKDMIRALSLKKEENTLNEFRELLDKYYAAKKASKLIKQTSPESIRGISASKGKALGKVALISDMNTVNKISESCILVTKMTSPMITTLLPKISAIVTDQGGMLSHAAILARELGIPCIVGTQIATEFFKNGDLVEVDADNGVVRKLNNEKN</sequence>
<evidence type="ECO:0000259" key="1">
    <source>
        <dbReference type="Pfam" id="PF00391"/>
    </source>
</evidence>
<comment type="caution">
    <text evidence="2">The sequence shown here is derived from an EMBL/GenBank/DDBJ whole genome shotgun (WGS) entry which is preliminary data.</text>
</comment>
<dbReference type="InterPro" id="IPR051549">
    <property type="entry name" value="PEP_Utilizing_Enz"/>
</dbReference>
<dbReference type="EMBL" id="MGGR01000029">
    <property type="protein sequence ID" value="OGM32641.1"/>
    <property type="molecule type" value="Genomic_DNA"/>
</dbReference>
<proteinExistence type="predicted"/>
<evidence type="ECO:0000313" key="3">
    <source>
        <dbReference type="Proteomes" id="UP000177169"/>
    </source>
</evidence>
<dbReference type="InterPro" id="IPR036637">
    <property type="entry name" value="Phosphohistidine_dom_sf"/>
</dbReference>
<dbReference type="AlphaFoldDB" id="A0A1F7YZD0"/>
<dbReference type="Pfam" id="PF00391">
    <property type="entry name" value="PEP-utilizers"/>
    <property type="match status" value="1"/>
</dbReference>
<dbReference type="InterPro" id="IPR008279">
    <property type="entry name" value="PEP-util_enz_mobile_dom"/>
</dbReference>
<dbReference type="Gene3D" id="3.50.30.10">
    <property type="entry name" value="Phosphohistidine domain"/>
    <property type="match status" value="1"/>
</dbReference>
<name>A0A1F7YZD0_9BACT</name>
<organism evidence="2 3">
    <name type="scientific">Candidatus Woesebacteria bacterium RIFCSPHIGHO2_02_FULL_39_13</name>
    <dbReference type="NCBI Taxonomy" id="1802505"/>
    <lineage>
        <taxon>Bacteria</taxon>
        <taxon>Candidatus Woeseibacteriota</taxon>
    </lineage>
</organism>
<protein>
    <recommendedName>
        <fullName evidence="1">PEP-utilising enzyme mobile domain-containing protein</fullName>
    </recommendedName>
</protein>
<accession>A0A1F7YZD0</accession>
<dbReference type="PANTHER" id="PTHR43615:SF1">
    <property type="entry name" value="PPDK_N DOMAIN-CONTAINING PROTEIN"/>
    <property type="match status" value="1"/>
</dbReference>